<dbReference type="Pfam" id="PF00505">
    <property type="entry name" value="HMG_box"/>
    <property type="match status" value="1"/>
</dbReference>
<dbReference type="SMART" id="SM00398">
    <property type="entry name" value="HMG"/>
    <property type="match status" value="1"/>
</dbReference>
<name>A0A135UEW4_9PEZI</name>
<dbReference type="AlphaFoldDB" id="A0A135UEW4"/>
<dbReference type="InterPro" id="IPR036910">
    <property type="entry name" value="HMG_box_dom_sf"/>
</dbReference>
<dbReference type="InterPro" id="IPR050140">
    <property type="entry name" value="SRY-related_HMG-box_TF-like"/>
</dbReference>
<dbReference type="Gene3D" id="1.10.30.10">
    <property type="entry name" value="High mobility group box domain"/>
    <property type="match status" value="1"/>
</dbReference>
<evidence type="ECO:0000259" key="4">
    <source>
        <dbReference type="PROSITE" id="PS50118"/>
    </source>
</evidence>
<evidence type="ECO:0000256" key="2">
    <source>
        <dbReference type="ARBA" id="ARBA00023163"/>
    </source>
</evidence>
<sequence length="354" mass="40027">MALTFNPGNIVARNIDPTQVHPEILRIVTEILDLRLNTFESTIAVSARDYFAFGEEGRLFMALQMGRMLGQPVMWVKDGMHSTVDRWVLGPCERFITGPHMIVSVNGIAVVVPRPPPQLLEEAPGATTQFVNDPERRVKITRPPNAFILYRSDYQAQIKQMNPQLQNNDICKAWNNESHEVRERYKALAKAYKERHNKMHPDYRHLVLEIEIKNRRAKRFTTASLHCFLPCKVSMTVQYTERLQVAARQYPPLRKHNVPGTHPYLGQLEQKICLLPPFELAETIKGFAKGPGQLRAAEPAEILPPLLRYAQKDGQIPGAPSRGGVGGAFASPKGVSWFKRSKTRKNRAVLVVVA</sequence>
<feature type="domain" description="HMG box" evidence="4">
    <location>
        <begin position="140"/>
        <end position="204"/>
    </location>
</feature>
<evidence type="ECO:0000313" key="6">
    <source>
        <dbReference type="Proteomes" id="UP000070121"/>
    </source>
</evidence>
<dbReference type="SUPFAM" id="SSF47095">
    <property type="entry name" value="HMG-box"/>
    <property type="match status" value="1"/>
</dbReference>
<proteinExistence type="predicted"/>
<evidence type="ECO:0000256" key="1">
    <source>
        <dbReference type="ARBA" id="ARBA00023125"/>
    </source>
</evidence>
<feature type="DNA-binding region" description="HMG box" evidence="3">
    <location>
        <begin position="140"/>
        <end position="204"/>
    </location>
</feature>
<accession>A0A135UEW4</accession>
<gene>
    <name evidence="5" type="ORF">CSAL01_04534</name>
</gene>
<dbReference type="GO" id="GO:0000978">
    <property type="term" value="F:RNA polymerase II cis-regulatory region sequence-specific DNA binding"/>
    <property type="evidence" value="ECO:0007669"/>
    <property type="project" value="TreeGrafter"/>
</dbReference>
<keyword evidence="2" id="KW-0804">Transcription</keyword>
<dbReference type="GO" id="GO:0005634">
    <property type="term" value="C:nucleus"/>
    <property type="evidence" value="ECO:0007669"/>
    <property type="project" value="UniProtKB-UniRule"/>
</dbReference>
<reference evidence="5 6" key="1">
    <citation type="submission" date="2014-02" db="EMBL/GenBank/DDBJ databases">
        <title>The genome sequence of Colletotrichum salicis CBS 607.94.</title>
        <authorList>
            <person name="Baroncelli R."/>
            <person name="Thon M.R."/>
        </authorList>
    </citation>
    <scope>NUCLEOTIDE SEQUENCE [LARGE SCALE GENOMIC DNA]</scope>
    <source>
        <strain evidence="5 6">CBS 607.94</strain>
    </source>
</reference>
<keyword evidence="3" id="KW-0539">Nucleus</keyword>
<dbReference type="CDD" id="cd01389">
    <property type="entry name" value="HMG-box_ROX1-like"/>
    <property type="match status" value="1"/>
</dbReference>
<dbReference type="Proteomes" id="UP000070121">
    <property type="component" value="Unassembled WGS sequence"/>
</dbReference>
<dbReference type="PROSITE" id="PS50118">
    <property type="entry name" value="HMG_BOX_2"/>
    <property type="match status" value="1"/>
</dbReference>
<dbReference type="EMBL" id="JFFI01001553">
    <property type="protein sequence ID" value="KXH58949.1"/>
    <property type="molecule type" value="Genomic_DNA"/>
</dbReference>
<keyword evidence="6" id="KW-1185">Reference proteome</keyword>
<dbReference type="GO" id="GO:0030154">
    <property type="term" value="P:cell differentiation"/>
    <property type="evidence" value="ECO:0007669"/>
    <property type="project" value="TreeGrafter"/>
</dbReference>
<dbReference type="PANTHER" id="PTHR10270:SF161">
    <property type="entry name" value="SEX-DETERMINING REGION Y PROTEIN"/>
    <property type="match status" value="1"/>
</dbReference>
<dbReference type="GO" id="GO:0000122">
    <property type="term" value="P:negative regulation of transcription by RNA polymerase II"/>
    <property type="evidence" value="ECO:0007669"/>
    <property type="project" value="TreeGrafter"/>
</dbReference>
<evidence type="ECO:0000313" key="5">
    <source>
        <dbReference type="EMBL" id="KXH58949.1"/>
    </source>
</evidence>
<dbReference type="InterPro" id="IPR009071">
    <property type="entry name" value="HMG_box_dom"/>
</dbReference>
<dbReference type="PANTHER" id="PTHR10270">
    <property type="entry name" value="SOX TRANSCRIPTION FACTOR"/>
    <property type="match status" value="1"/>
</dbReference>
<organism evidence="5 6">
    <name type="scientific">Colletotrichum salicis</name>
    <dbReference type="NCBI Taxonomy" id="1209931"/>
    <lineage>
        <taxon>Eukaryota</taxon>
        <taxon>Fungi</taxon>
        <taxon>Dikarya</taxon>
        <taxon>Ascomycota</taxon>
        <taxon>Pezizomycotina</taxon>
        <taxon>Sordariomycetes</taxon>
        <taxon>Hypocreomycetidae</taxon>
        <taxon>Glomerellales</taxon>
        <taxon>Glomerellaceae</taxon>
        <taxon>Colletotrichum</taxon>
        <taxon>Colletotrichum acutatum species complex</taxon>
    </lineage>
</organism>
<protein>
    <submittedName>
        <fullName evidence="5">HMG box protein</fullName>
    </submittedName>
</protein>
<dbReference type="OrthoDB" id="6247875at2759"/>
<dbReference type="GO" id="GO:0001228">
    <property type="term" value="F:DNA-binding transcription activator activity, RNA polymerase II-specific"/>
    <property type="evidence" value="ECO:0007669"/>
    <property type="project" value="TreeGrafter"/>
</dbReference>
<dbReference type="STRING" id="1209931.A0A135UEW4"/>
<comment type="caution">
    <text evidence="5">The sequence shown here is derived from an EMBL/GenBank/DDBJ whole genome shotgun (WGS) entry which is preliminary data.</text>
</comment>
<evidence type="ECO:0000256" key="3">
    <source>
        <dbReference type="PROSITE-ProRule" id="PRU00267"/>
    </source>
</evidence>
<keyword evidence="1 3" id="KW-0238">DNA-binding</keyword>